<dbReference type="PROSITE" id="PS50127">
    <property type="entry name" value="UBC_2"/>
    <property type="match status" value="1"/>
</dbReference>
<dbReference type="CDD" id="cd03784">
    <property type="entry name" value="GT1_Gtf-like"/>
    <property type="match status" value="1"/>
</dbReference>
<feature type="domain" description="UBC core" evidence="7">
    <location>
        <begin position="122"/>
        <end position="286"/>
    </location>
</feature>
<evidence type="ECO:0000259" key="7">
    <source>
        <dbReference type="PROSITE" id="PS50127"/>
    </source>
</evidence>
<keyword evidence="6" id="KW-0472">Membrane</keyword>
<dbReference type="InterPro" id="IPR035595">
    <property type="entry name" value="UDP_glycos_trans_CS"/>
</dbReference>
<dbReference type="SUPFAM" id="SSF53756">
    <property type="entry name" value="UDP-Glycosyltransferase/glycogen phosphorylase"/>
    <property type="match status" value="1"/>
</dbReference>
<protein>
    <submittedName>
        <fullName evidence="8">UDP-glycosyltransferase-39B5</fullName>
    </submittedName>
</protein>
<reference evidence="8" key="1">
    <citation type="submission" date="2016-08" db="EMBL/GenBank/DDBJ databases">
        <title>Transcriptome of the diamond-back moth (Plutella xylostella).</title>
        <authorList>
            <person name="He P."/>
        </authorList>
    </citation>
    <scope>NUCLEOTIDE SEQUENCE</scope>
    <source>
        <strain evidence="8">Lab strain</strain>
        <tissue evidence="8">Multi</tissue>
    </source>
</reference>
<keyword evidence="4" id="KW-0833">Ubl conjugation pathway</keyword>
<keyword evidence="6" id="KW-1133">Transmembrane helix</keyword>
<accession>A0A1L8D6G2</accession>
<dbReference type="AlphaFoldDB" id="A0A1L8D6G2"/>
<evidence type="ECO:0000256" key="5">
    <source>
        <dbReference type="PROSITE-ProRule" id="PRU10133"/>
    </source>
</evidence>
<keyword evidence="6" id="KW-0812">Transmembrane</keyword>
<feature type="transmembrane region" description="Helical" evidence="6">
    <location>
        <begin position="720"/>
        <end position="740"/>
    </location>
</feature>
<keyword evidence="3 8" id="KW-0808">Transferase</keyword>
<dbReference type="SMART" id="SM00212">
    <property type="entry name" value="UBCc"/>
    <property type="match status" value="1"/>
</dbReference>
<dbReference type="FunFam" id="3.40.50.2000:FF:000050">
    <property type="entry name" value="UDP-glucuronosyltransferase"/>
    <property type="match status" value="1"/>
</dbReference>
<evidence type="ECO:0000256" key="3">
    <source>
        <dbReference type="ARBA" id="ARBA00022679"/>
    </source>
</evidence>
<sequence>MKDRMKINTGSALTRQIGKRKLAPACWTTDRVNSYLVGSGCMVWKAEDRAGDAEVLGSIQTYHYHTTATTTPQPRHNHAMWSGVYFVLTMNNPIHTCHILPLLSTTCVIRPHRNHIATTTQPHRNGNAATRRRHRGNLFSVLASIHTYHNHTTSQRQNVVKLWLRTPWEGGLYKLRMIFKDDYPSSPPKCKFEPPLFHPNVYPSGTVCLSLLDEEKDWRPAITIKQILLGIQDLLNEPNIALLLLVLALSSHNEAANILYAIPFTSKSHNIMLRPIGLELARRGHNVTMITGYEEFDTPPNFHQVVADNTTIWEATGTGRPNVFTTVDNSPEEFHHQLLWKGNLAQTEISLKSPEVQKFLQKDNQYDLVISELFFQEATYMLAHKYNAPLILVTTYGNCMKHNMLVRNPLQLASVLPEFIRVEEPSSFWGRLRSLYFTCYDYVWWRYWYLNKQAELAKKYIPNLKEPMPSLIEMQRNASLVLVNSHFTFDGPMALLPNIIEVGGLHFKESTKPLPKDLQKAMDSAKHGVVYMNFGSNVRSSELSKEKKDAFLKVFGQLKQTVLWKWEEDDLPNKPDNVIIKKWMPQKDILSHPNVKVFIAHGGLIGMQEAIYHGVPVLGVPIYGDQYNNLLTAKQQGFGNILDYHDINKQNIAALLHDMLKDRSYKDKAEEISRRFLDRPVSALDTAMFWIEYVIRHKGAEFIKNPAARLSWIEYNMLDVYAFVLAIAAAAVLAIVKVAMGLQKVFTLSKIDSRKKKHH</sequence>
<dbReference type="InterPro" id="IPR023313">
    <property type="entry name" value="UBQ-conjugating_AS"/>
</dbReference>
<dbReference type="InterPro" id="IPR000608">
    <property type="entry name" value="UBC"/>
</dbReference>
<dbReference type="Gene3D" id="3.10.110.10">
    <property type="entry name" value="Ubiquitin Conjugating Enzyme"/>
    <property type="match status" value="1"/>
</dbReference>
<dbReference type="EMBL" id="GEYN01000086">
    <property type="protein sequence ID" value="JAV02043.1"/>
    <property type="molecule type" value="mRNA"/>
</dbReference>
<feature type="active site" description="Glycyl thioester intermediate" evidence="5">
    <location>
        <position position="208"/>
    </location>
</feature>
<dbReference type="InterPro" id="IPR002213">
    <property type="entry name" value="UDP_glucos_trans"/>
</dbReference>
<dbReference type="PROSITE" id="PS00375">
    <property type="entry name" value="UDPGT"/>
    <property type="match status" value="1"/>
</dbReference>
<dbReference type="SUPFAM" id="SSF54495">
    <property type="entry name" value="UBC-like"/>
    <property type="match status" value="1"/>
</dbReference>
<dbReference type="Pfam" id="PF00179">
    <property type="entry name" value="UQ_con"/>
    <property type="match status" value="1"/>
</dbReference>
<evidence type="ECO:0000256" key="4">
    <source>
        <dbReference type="ARBA" id="ARBA00022786"/>
    </source>
</evidence>
<organism evidence="8">
    <name type="scientific">Plutella xylostella</name>
    <name type="common">Diamondback moth</name>
    <name type="synonym">Plutella maculipennis</name>
    <dbReference type="NCBI Taxonomy" id="51655"/>
    <lineage>
        <taxon>Eukaryota</taxon>
        <taxon>Metazoa</taxon>
        <taxon>Ecdysozoa</taxon>
        <taxon>Arthropoda</taxon>
        <taxon>Hexapoda</taxon>
        <taxon>Insecta</taxon>
        <taxon>Pterygota</taxon>
        <taxon>Neoptera</taxon>
        <taxon>Endopterygota</taxon>
        <taxon>Lepidoptera</taxon>
        <taxon>Glossata</taxon>
        <taxon>Ditrysia</taxon>
        <taxon>Yponomeutoidea</taxon>
        <taxon>Plutellidae</taxon>
        <taxon>Plutella</taxon>
    </lineage>
</organism>
<dbReference type="GO" id="GO:0008194">
    <property type="term" value="F:UDP-glycosyltransferase activity"/>
    <property type="evidence" value="ECO:0007669"/>
    <property type="project" value="InterPro"/>
</dbReference>
<dbReference type="InterPro" id="IPR016135">
    <property type="entry name" value="UBQ-conjugating_enzyme/RWD"/>
</dbReference>
<dbReference type="PANTHER" id="PTHR48043">
    <property type="entry name" value="EG:EG0003.4 PROTEIN-RELATED"/>
    <property type="match status" value="1"/>
</dbReference>
<dbReference type="PROSITE" id="PS00183">
    <property type="entry name" value="UBC_1"/>
    <property type="match status" value="1"/>
</dbReference>
<name>A0A1L8D6G2_PLUXY</name>
<evidence type="ECO:0000256" key="1">
    <source>
        <dbReference type="ARBA" id="ARBA00009995"/>
    </source>
</evidence>
<dbReference type="InterPro" id="IPR050271">
    <property type="entry name" value="UDP-glycosyltransferase"/>
</dbReference>
<evidence type="ECO:0000256" key="6">
    <source>
        <dbReference type="SAM" id="Phobius"/>
    </source>
</evidence>
<dbReference type="Pfam" id="PF00201">
    <property type="entry name" value="UDPGT"/>
    <property type="match status" value="1"/>
</dbReference>
<proteinExistence type="evidence at transcript level"/>
<evidence type="ECO:0000256" key="2">
    <source>
        <dbReference type="ARBA" id="ARBA00022676"/>
    </source>
</evidence>
<evidence type="ECO:0000313" key="8">
    <source>
        <dbReference type="EMBL" id="JAV02043.1"/>
    </source>
</evidence>
<dbReference type="PANTHER" id="PTHR48043:SF159">
    <property type="entry name" value="EG:EG0003.4 PROTEIN-RELATED"/>
    <property type="match status" value="1"/>
</dbReference>
<keyword evidence="2" id="KW-0328">Glycosyltransferase</keyword>
<comment type="similarity">
    <text evidence="1">Belongs to the UDP-glycosyltransferase family.</text>
</comment>
<dbReference type="Gene3D" id="3.40.50.2000">
    <property type="entry name" value="Glycogen Phosphorylase B"/>
    <property type="match status" value="2"/>
</dbReference>